<protein>
    <recommendedName>
        <fullName evidence="3">DUF4419 domain-containing protein</fullName>
    </recommendedName>
</protein>
<name>A0A0F6YNC9_9BACT</name>
<dbReference type="PANTHER" id="PTHR31252">
    <property type="entry name" value="DUF4419 DOMAIN-CONTAINING PROTEIN"/>
    <property type="match status" value="1"/>
</dbReference>
<dbReference type="PANTHER" id="PTHR31252:SF11">
    <property type="entry name" value="DUF4419 DOMAIN-CONTAINING PROTEIN"/>
    <property type="match status" value="1"/>
</dbReference>
<sequence length="354" mass="39334">MSITFSVSRVEPAGSRLPSFDARGAIELLLRAPVEAWWTPSWPVVRMLERRTVYADGQRRDEHVALHPFVAAAHAAFDEHRPLELSPDAVWLCIAQGFATHVQTHARELRAELVAREGRETIIVRRDDFVLGSPRNPWPDVFAAMSAQVAARTGELHALVVSDFSTTDPVSRAASEITLLAAMQPFFGYQVHTRCGIPAITLTGTPDDWRAIERRAAALSRFDLSWWTDALAPVLAHFTRASQGDVDVAFWQSFYKLSDGSGGPRITGWVNVLLPYLVGRDGRPERNAALRAWRDGHGPTTERLPSGICCVPFLWKYMGSEYRMEFVGGHAAVGQHPHTGCVRPELGWAVRRAP</sequence>
<dbReference type="KEGG" id="samy:DB32_008927"/>
<evidence type="ECO:0000313" key="1">
    <source>
        <dbReference type="EMBL" id="AKF11778.1"/>
    </source>
</evidence>
<dbReference type="Pfam" id="PF14388">
    <property type="entry name" value="DUF4419"/>
    <property type="match status" value="1"/>
</dbReference>
<dbReference type="RefSeq" id="WP_053238611.1">
    <property type="nucleotide sequence ID" value="NZ_CP011125.1"/>
</dbReference>
<dbReference type="EMBL" id="CP011125">
    <property type="protein sequence ID" value="AKF11778.1"/>
    <property type="molecule type" value="Genomic_DNA"/>
</dbReference>
<dbReference type="InterPro" id="IPR025533">
    <property type="entry name" value="DUF4419"/>
</dbReference>
<accession>A0A0F6YNC9</accession>
<evidence type="ECO:0008006" key="3">
    <source>
        <dbReference type="Google" id="ProtNLM"/>
    </source>
</evidence>
<proteinExistence type="predicted"/>
<keyword evidence="2" id="KW-1185">Reference proteome</keyword>
<evidence type="ECO:0000313" key="2">
    <source>
        <dbReference type="Proteomes" id="UP000034883"/>
    </source>
</evidence>
<gene>
    <name evidence="1" type="ORF">DB32_008927</name>
</gene>
<dbReference type="AlphaFoldDB" id="A0A0F6YNC9"/>
<dbReference type="STRING" id="927083.DB32_008927"/>
<reference evidence="1 2" key="1">
    <citation type="submission" date="2015-03" db="EMBL/GenBank/DDBJ databases">
        <title>Genome assembly of Sandaracinus amylolyticus DSM 53668.</title>
        <authorList>
            <person name="Sharma G."/>
            <person name="Subramanian S."/>
        </authorList>
    </citation>
    <scope>NUCLEOTIDE SEQUENCE [LARGE SCALE GENOMIC DNA]</scope>
    <source>
        <strain evidence="1 2">DSM 53668</strain>
    </source>
</reference>
<dbReference type="Proteomes" id="UP000034883">
    <property type="component" value="Chromosome"/>
</dbReference>
<dbReference type="OrthoDB" id="9806766at2"/>
<organism evidence="1 2">
    <name type="scientific">Sandaracinus amylolyticus</name>
    <dbReference type="NCBI Taxonomy" id="927083"/>
    <lineage>
        <taxon>Bacteria</taxon>
        <taxon>Pseudomonadati</taxon>
        <taxon>Myxococcota</taxon>
        <taxon>Polyangia</taxon>
        <taxon>Polyangiales</taxon>
        <taxon>Sandaracinaceae</taxon>
        <taxon>Sandaracinus</taxon>
    </lineage>
</organism>